<reference evidence="2 3" key="1">
    <citation type="journal article" date="2004" name="Nature">
        <title>Genome sequence of the ultrasmall unicellular red alga Cyanidioschyzon merolae 10D.</title>
        <authorList>
            <person name="Matsuzaki M."/>
            <person name="Misumi O."/>
            <person name="Shin-i T."/>
            <person name="Maruyama S."/>
            <person name="Takahara M."/>
            <person name="Miyagishima S."/>
            <person name="Mori T."/>
            <person name="Nishida K."/>
            <person name="Yagisawa F."/>
            <person name="Nishida K."/>
            <person name="Yoshida Y."/>
            <person name="Nishimura Y."/>
            <person name="Nakao S."/>
            <person name="Kobayashi T."/>
            <person name="Momoyama Y."/>
            <person name="Higashiyama T."/>
            <person name="Minoda A."/>
            <person name="Sano M."/>
            <person name="Nomoto H."/>
            <person name="Oishi K."/>
            <person name="Hayashi H."/>
            <person name="Ohta F."/>
            <person name="Nishizaka S."/>
            <person name="Haga S."/>
            <person name="Miura S."/>
            <person name="Morishita T."/>
            <person name="Kabeya Y."/>
            <person name="Terasawa K."/>
            <person name="Suzuki Y."/>
            <person name="Ishii Y."/>
            <person name="Asakawa S."/>
            <person name="Takano H."/>
            <person name="Ohta N."/>
            <person name="Kuroiwa H."/>
            <person name="Tanaka K."/>
            <person name="Shimizu N."/>
            <person name="Sugano S."/>
            <person name="Sato N."/>
            <person name="Nozaki H."/>
            <person name="Ogasawara N."/>
            <person name="Kohara Y."/>
            <person name="Kuroiwa T."/>
        </authorList>
    </citation>
    <scope>NUCLEOTIDE SEQUENCE [LARGE SCALE GENOMIC DNA]</scope>
    <source>
        <strain evidence="2 3">10D</strain>
    </source>
</reference>
<dbReference type="EMBL" id="AP006498">
    <property type="protein sequence ID" value="BAM81728.1"/>
    <property type="molecule type" value="Genomic_DNA"/>
</dbReference>
<evidence type="ECO:0000313" key="3">
    <source>
        <dbReference type="Proteomes" id="UP000007014"/>
    </source>
</evidence>
<reference evidence="2 3" key="2">
    <citation type="journal article" date="2007" name="BMC Biol.">
        <title>A 100%-complete sequence reveals unusually simple genomic features in the hot-spring red alga Cyanidioschyzon merolae.</title>
        <authorList>
            <person name="Nozaki H."/>
            <person name="Takano H."/>
            <person name="Misumi O."/>
            <person name="Terasawa K."/>
            <person name="Matsuzaki M."/>
            <person name="Maruyama S."/>
            <person name="Nishida K."/>
            <person name="Yagisawa F."/>
            <person name="Yoshida Y."/>
            <person name="Fujiwara T."/>
            <person name="Takio S."/>
            <person name="Tamura K."/>
            <person name="Chung S.J."/>
            <person name="Nakamura S."/>
            <person name="Kuroiwa H."/>
            <person name="Tanaka K."/>
            <person name="Sato N."/>
            <person name="Kuroiwa T."/>
        </authorList>
    </citation>
    <scope>NUCLEOTIDE SEQUENCE [LARGE SCALE GENOMIC DNA]</scope>
    <source>
        <strain evidence="2 3">10D</strain>
    </source>
</reference>
<evidence type="ECO:0000256" key="1">
    <source>
        <dbReference type="SAM" id="Phobius"/>
    </source>
</evidence>
<organism evidence="2 3">
    <name type="scientific">Cyanidioschyzon merolae (strain NIES-3377 / 10D)</name>
    <name type="common">Unicellular red alga</name>
    <dbReference type="NCBI Taxonomy" id="280699"/>
    <lineage>
        <taxon>Eukaryota</taxon>
        <taxon>Rhodophyta</taxon>
        <taxon>Bangiophyceae</taxon>
        <taxon>Cyanidiales</taxon>
        <taxon>Cyanidiaceae</taxon>
        <taxon>Cyanidioschyzon</taxon>
    </lineage>
</organism>
<proteinExistence type="predicted"/>
<dbReference type="KEGG" id="cme:CYME_CMP074C"/>
<gene>
    <name evidence="2" type="ORF">CYME_CMP074C</name>
</gene>
<keyword evidence="1" id="KW-0812">Transmembrane</keyword>
<protein>
    <submittedName>
        <fullName evidence="2">Uncharacterized protein</fullName>
    </submittedName>
</protein>
<keyword evidence="1" id="KW-1133">Transmembrane helix</keyword>
<sequence>MSESENKENLSGQAASAASSELGRAFPSKVFTDQALAPLTDTQQALGERKVDDDAACLAKQGQTPAEKLVVWEAIDALPRNTFVLLSVLSIFPDDEKLVQASLTQLLELSVQIGANQAGAYNAAVPEEQVSRAPTTPSTAALGLLRARPCIIALVETLFESWSGKNERIPRLLCGFIFDLSTVDAGREALAARSRLLELLCEAVTTASAVLRHPLPATSDPSARNDDQLYSLYYALGALGNIAVAGALTQMVLQRQIDQFYLCVRDRVAELSGVFEESQREVHYASSLVHLVLIVKILREALRLLLNLMYHAGAQAVPRHVQSGLIDALEQIRSWHVGDTSIMSLGLESTASLEDATVSKASMPPVLWQAAARMMPLVSRLHRLVVELQGQTIITEAVDAAIDTTAREPSTIPVSGVDQEESAPGVWGAPILFITIFLGAAVHVGAHVLRDR</sequence>
<dbReference type="OrthoDB" id="10635471at2759"/>
<dbReference type="Proteomes" id="UP000007014">
    <property type="component" value="Chromosome 16"/>
</dbReference>
<dbReference type="RefSeq" id="XP_005537764.1">
    <property type="nucleotide sequence ID" value="XM_005537707.1"/>
</dbReference>
<accession>M1VK05</accession>
<feature type="transmembrane region" description="Helical" evidence="1">
    <location>
        <begin position="427"/>
        <end position="449"/>
    </location>
</feature>
<dbReference type="Gramene" id="CMP074CT">
    <property type="protein sequence ID" value="CMP074CT"/>
    <property type="gene ID" value="CMP074C"/>
</dbReference>
<dbReference type="HOGENOM" id="CLU_606043_0_0_1"/>
<keyword evidence="1" id="KW-0472">Membrane</keyword>
<dbReference type="AlphaFoldDB" id="M1VK05"/>
<keyword evidence="3" id="KW-1185">Reference proteome</keyword>
<dbReference type="GeneID" id="16995966"/>
<evidence type="ECO:0000313" key="2">
    <source>
        <dbReference type="EMBL" id="BAM81728.1"/>
    </source>
</evidence>
<name>M1VK05_CYAM1</name>